<evidence type="ECO:0000256" key="1">
    <source>
        <dbReference type="SAM" id="Phobius"/>
    </source>
</evidence>
<gene>
    <name evidence="2" type="ORF">HAX54_041006</name>
</gene>
<keyword evidence="3" id="KW-1185">Reference proteome</keyword>
<proteinExistence type="predicted"/>
<dbReference type="Proteomes" id="UP000823775">
    <property type="component" value="Unassembled WGS sequence"/>
</dbReference>
<comment type="caution">
    <text evidence="2">The sequence shown here is derived from an EMBL/GenBank/DDBJ whole genome shotgun (WGS) entry which is preliminary data.</text>
</comment>
<evidence type="ECO:0000313" key="3">
    <source>
        <dbReference type="Proteomes" id="UP000823775"/>
    </source>
</evidence>
<dbReference type="EMBL" id="JACEIK010005868">
    <property type="protein sequence ID" value="MCE0482332.1"/>
    <property type="molecule type" value="Genomic_DNA"/>
</dbReference>
<name>A0ABS8VTM5_DATST</name>
<evidence type="ECO:0000313" key="2">
    <source>
        <dbReference type="EMBL" id="MCE0482332.1"/>
    </source>
</evidence>
<keyword evidence="1" id="KW-0812">Transmembrane</keyword>
<sequence>MGLEGKGGTRESSDPAWISEPLEPAVTSFLLMAGASFSLFVAKSKMTYSCEMIACVLAADGVGLEDLLRKKDLLPFQFLCC</sequence>
<accession>A0ABS8VTM5</accession>
<reference evidence="2 3" key="1">
    <citation type="journal article" date="2021" name="BMC Genomics">
        <title>Datura genome reveals duplications of psychoactive alkaloid biosynthetic genes and high mutation rate following tissue culture.</title>
        <authorList>
            <person name="Rajewski A."/>
            <person name="Carter-House D."/>
            <person name="Stajich J."/>
            <person name="Litt A."/>
        </authorList>
    </citation>
    <scope>NUCLEOTIDE SEQUENCE [LARGE SCALE GENOMIC DNA]</scope>
    <source>
        <strain evidence="2">AR-01</strain>
    </source>
</reference>
<protein>
    <submittedName>
        <fullName evidence="2">Uncharacterized protein</fullName>
    </submittedName>
</protein>
<keyword evidence="1" id="KW-0472">Membrane</keyword>
<keyword evidence="1" id="KW-1133">Transmembrane helix</keyword>
<feature type="non-terminal residue" evidence="2">
    <location>
        <position position="81"/>
    </location>
</feature>
<organism evidence="2 3">
    <name type="scientific">Datura stramonium</name>
    <name type="common">Jimsonweed</name>
    <name type="synonym">Common thornapple</name>
    <dbReference type="NCBI Taxonomy" id="4076"/>
    <lineage>
        <taxon>Eukaryota</taxon>
        <taxon>Viridiplantae</taxon>
        <taxon>Streptophyta</taxon>
        <taxon>Embryophyta</taxon>
        <taxon>Tracheophyta</taxon>
        <taxon>Spermatophyta</taxon>
        <taxon>Magnoliopsida</taxon>
        <taxon>eudicotyledons</taxon>
        <taxon>Gunneridae</taxon>
        <taxon>Pentapetalae</taxon>
        <taxon>asterids</taxon>
        <taxon>lamiids</taxon>
        <taxon>Solanales</taxon>
        <taxon>Solanaceae</taxon>
        <taxon>Solanoideae</taxon>
        <taxon>Datureae</taxon>
        <taxon>Datura</taxon>
    </lineage>
</organism>
<feature type="transmembrane region" description="Helical" evidence="1">
    <location>
        <begin position="25"/>
        <end position="42"/>
    </location>
</feature>